<evidence type="ECO:0000256" key="2">
    <source>
        <dbReference type="ARBA" id="ARBA00022679"/>
    </source>
</evidence>
<protein>
    <recommendedName>
        <fullName evidence="5">Glycosyl transferase</fullName>
    </recommendedName>
</protein>
<dbReference type="STRING" id="702114.A1355_01280"/>
<dbReference type="PANTHER" id="PTHR34136">
    <property type="match status" value="1"/>
</dbReference>
<dbReference type="InterPro" id="IPR004629">
    <property type="entry name" value="WecG_TagA_CpsF"/>
</dbReference>
<dbReference type="Proteomes" id="UP000077628">
    <property type="component" value="Unassembled WGS sequence"/>
</dbReference>
<name>A0A177PE60_9GAMM</name>
<dbReference type="CDD" id="cd06533">
    <property type="entry name" value="Glyco_transf_WecG_TagA"/>
    <property type="match status" value="1"/>
</dbReference>
<organism evidence="3 4">
    <name type="scientific">Methylomonas koyamae</name>
    <dbReference type="NCBI Taxonomy" id="702114"/>
    <lineage>
        <taxon>Bacteria</taxon>
        <taxon>Pseudomonadati</taxon>
        <taxon>Pseudomonadota</taxon>
        <taxon>Gammaproteobacteria</taxon>
        <taxon>Methylococcales</taxon>
        <taxon>Methylococcaceae</taxon>
        <taxon>Methylomonas</taxon>
    </lineage>
</organism>
<keyword evidence="2" id="KW-0808">Transferase</keyword>
<evidence type="ECO:0000313" key="4">
    <source>
        <dbReference type="Proteomes" id="UP000077628"/>
    </source>
</evidence>
<proteinExistence type="predicted"/>
<accession>A0A177PE60</accession>
<dbReference type="NCBIfam" id="TIGR00696">
    <property type="entry name" value="wecG_tagA_cpsF"/>
    <property type="match status" value="1"/>
</dbReference>
<evidence type="ECO:0000256" key="1">
    <source>
        <dbReference type="ARBA" id="ARBA00022676"/>
    </source>
</evidence>
<evidence type="ECO:0000313" key="3">
    <source>
        <dbReference type="EMBL" id="OAI28342.1"/>
    </source>
</evidence>
<dbReference type="PANTHER" id="PTHR34136:SF1">
    <property type="entry name" value="UDP-N-ACETYL-D-MANNOSAMINURONIC ACID TRANSFERASE"/>
    <property type="match status" value="1"/>
</dbReference>
<dbReference type="AlphaFoldDB" id="A0A177PE60"/>
<keyword evidence="1" id="KW-0328">Glycosyltransferase</keyword>
<reference evidence="4" key="1">
    <citation type="submission" date="2016-03" db="EMBL/GenBank/DDBJ databases">
        <authorList>
            <person name="Heylen K."/>
            <person name="De Vos P."/>
            <person name="Vekeman B."/>
        </authorList>
    </citation>
    <scope>NUCLEOTIDE SEQUENCE [LARGE SCALE GENOMIC DNA]</scope>
    <source>
        <strain evidence="4">R-45383</strain>
    </source>
</reference>
<sequence length="266" mass="30485">MIQTQSGAVHGIQAVKKITILGVTFPVLGYEDTLKIFQEWVLADIPHQVCIANVHTVVSCRADAELRHITNNSMATMDGLPLVWYAKYVNNVDATRVCGPDLMLKCLDVGQARGWKHYFLGGRNEVLEELVFRTRQQFPRAELVGHYSPPFRPLSPEEDQVLVDRINQSGADFLWVGLGAPKQEKWIAAHLDRIKVPVQLGVGAAFDFHSGYIRRAPIWMQRSGLEWVYRVIKDKRLVKRYLTTNPRFLMCFVVDLVWVRLFKINR</sequence>
<dbReference type="EMBL" id="LUUK01000012">
    <property type="protein sequence ID" value="OAI28342.1"/>
    <property type="molecule type" value="Genomic_DNA"/>
</dbReference>
<keyword evidence="4" id="KW-1185">Reference proteome</keyword>
<dbReference type="GO" id="GO:0016758">
    <property type="term" value="F:hexosyltransferase activity"/>
    <property type="evidence" value="ECO:0007669"/>
    <property type="project" value="TreeGrafter"/>
</dbReference>
<dbReference type="Pfam" id="PF03808">
    <property type="entry name" value="Glyco_tran_WecG"/>
    <property type="match status" value="1"/>
</dbReference>
<comment type="caution">
    <text evidence="3">The sequence shown here is derived from an EMBL/GenBank/DDBJ whole genome shotgun (WGS) entry which is preliminary data.</text>
</comment>
<evidence type="ECO:0008006" key="5">
    <source>
        <dbReference type="Google" id="ProtNLM"/>
    </source>
</evidence>
<gene>
    <name evidence="3" type="ORF">A1355_01280</name>
</gene>